<protein>
    <submittedName>
        <fullName evidence="1">Uncharacterized protein</fullName>
    </submittedName>
</protein>
<reference evidence="1 2" key="1">
    <citation type="submission" date="2017-06" db="EMBL/GenBank/DDBJ databases">
        <authorList>
            <person name="Kim H.J."/>
            <person name="Triplett B.A."/>
        </authorList>
    </citation>
    <scope>NUCLEOTIDE SEQUENCE [LARGE SCALE GENOMIC DNA]</scope>
    <source>
        <strain evidence="1">FRACA_ARgP5</strain>
    </source>
</reference>
<keyword evidence="2" id="KW-1185">Reference proteome</keyword>
<dbReference type="RefSeq" id="WP_207770486.1">
    <property type="nucleotide sequence ID" value="NZ_FZMO01000412.1"/>
</dbReference>
<sequence>MRPNPLLEDHAPGSPIWAAQEDFNHTYCALLNQLEQALNGSPSMLGAATGTMYALKAKAQALMEMSDGEGTTAGPTFEYIPVLRR</sequence>
<dbReference type="AlphaFoldDB" id="A0A2I2KXT9"/>
<dbReference type="Proteomes" id="UP000234331">
    <property type="component" value="Unassembled WGS sequence"/>
</dbReference>
<gene>
    <name evidence="1" type="ORF">FRACA_470025</name>
</gene>
<dbReference type="EMBL" id="FZMO01000412">
    <property type="protein sequence ID" value="SNQ50477.1"/>
    <property type="molecule type" value="Genomic_DNA"/>
</dbReference>
<name>A0A2I2KXT9_9ACTN</name>
<organism evidence="1 2">
    <name type="scientific">Frankia canadensis</name>
    <dbReference type="NCBI Taxonomy" id="1836972"/>
    <lineage>
        <taxon>Bacteria</taxon>
        <taxon>Bacillati</taxon>
        <taxon>Actinomycetota</taxon>
        <taxon>Actinomycetes</taxon>
        <taxon>Frankiales</taxon>
        <taxon>Frankiaceae</taxon>
        <taxon>Frankia</taxon>
    </lineage>
</organism>
<evidence type="ECO:0000313" key="1">
    <source>
        <dbReference type="EMBL" id="SNQ50477.1"/>
    </source>
</evidence>
<accession>A0A2I2KXT9</accession>
<proteinExistence type="predicted"/>
<evidence type="ECO:0000313" key="2">
    <source>
        <dbReference type="Proteomes" id="UP000234331"/>
    </source>
</evidence>